<reference evidence="1 2" key="1">
    <citation type="submission" date="2019-02" db="EMBL/GenBank/DDBJ databases">
        <title>Deep-cultivation of Planctomycetes and their phenomic and genomic characterization uncovers novel biology.</title>
        <authorList>
            <person name="Wiegand S."/>
            <person name="Jogler M."/>
            <person name="Boedeker C."/>
            <person name="Pinto D."/>
            <person name="Vollmers J."/>
            <person name="Rivas-Marin E."/>
            <person name="Kohn T."/>
            <person name="Peeters S.H."/>
            <person name="Heuer A."/>
            <person name="Rast P."/>
            <person name="Oberbeckmann S."/>
            <person name="Bunk B."/>
            <person name="Jeske O."/>
            <person name="Meyerdierks A."/>
            <person name="Storesund J.E."/>
            <person name="Kallscheuer N."/>
            <person name="Luecker S."/>
            <person name="Lage O.M."/>
            <person name="Pohl T."/>
            <person name="Merkel B.J."/>
            <person name="Hornburger P."/>
            <person name="Mueller R.-W."/>
            <person name="Bruemmer F."/>
            <person name="Labrenz M."/>
            <person name="Spormann A.M."/>
            <person name="Op den Camp H."/>
            <person name="Overmann J."/>
            <person name="Amann R."/>
            <person name="Jetten M.S.M."/>
            <person name="Mascher T."/>
            <person name="Medema M.H."/>
            <person name="Devos D.P."/>
            <person name="Kaster A.-K."/>
            <person name="Ovreas L."/>
            <person name="Rohde M."/>
            <person name="Galperin M.Y."/>
            <person name="Jogler C."/>
        </authorList>
    </citation>
    <scope>NUCLEOTIDE SEQUENCE [LARGE SCALE GENOMIC DNA]</scope>
    <source>
        <strain evidence="1 2">FF011L</strain>
    </source>
</reference>
<dbReference type="AlphaFoldDB" id="A0A517MJ86"/>
<dbReference type="KEGG" id="rml:FF011L_37450"/>
<evidence type="ECO:0000313" key="1">
    <source>
        <dbReference type="EMBL" id="QDS94961.1"/>
    </source>
</evidence>
<gene>
    <name evidence="1" type="ORF">FF011L_37450</name>
</gene>
<evidence type="ECO:0000313" key="2">
    <source>
        <dbReference type="Proteomes" id="UP000320672"/>
    </source>
</evidence>
<keyword evidence="2" id="KW-1185">Reference proteome</keyword>
<organism evidence="1 2">
    <name type="scientific">Roseimaritima multifibrata</name>
    <dbReference type="NCBI Taxonomy" id="1930274"/>
    <lineage>
        <taxon>Bacteria</taxon>
        <taxon>Pseudomonadati</taxon>
        <taxon>Planctomycetota</taxon>
        <taxon>Planctomycetia</taxon>
        <taxon>Pirellulales</taxon>
        <taxon>Pirellulaceae</taxon>
        <taxon>Roseimaritima</taxon>
    </lineage>
</organism>
<name>A0A517MJ86_9BACT</name>
<accession>A0A517MJ86</accession>
<sequence length="52" mass="5608">MDPSAWRARTLGDWRLPAARIARTRSTQSQMPMWLGNAAAIAGLGNAAGLRD</sequence>
<dbReference type="Proteomes" id="UP000320672">
    <property type="component" value="Chromosome"/>
</dbReference>
<protein>
    <submittedName>
        <fullName evidence="1">Uncharacterized protein</fullName>
    </submittedName>
</protein>
<dbReference type="EMBL" id="CP036262">
    <property type="protein sequence ID" value="QDS94961.1"/>
    <property type="molecule type" value="Genomic_DNA"/>
</dbReference>
<proteinExistence type="predicted"/>